<evidence type="ECO:0000313" key="2">
    <source>
        <dbReference type="EMBL" id="MBF1306971.1"/>
    </source>
</evidence>
<sequence>MKLVVCLDENNGIRFFGKRQSQDELQRKNLFELIENSKLFLTEYSYDLYRDIEFNFEIIDENTEIIKNSVFLYEGDFLEKFLPSVDEIIVYFWNRDYPFDETFDEVEQDCWKEKEVLEFKGKSHEKITRKIFVKENKDE</sequence>
<keyword evidence="3" id="KW-1185">Reference proteome</keyword>
<dbReference type="KEGG" id="pmic:NW74_06275"/>
<dbReference type="Proteomes" id="UP000031386">
    <property type="component" value="Chromosome"/>
</dbReference>
<dbReference type="EMBL" id="JABZRE010000011">
    <property type="protein sequence ID" value="MBF1306971.1"/>
    <property type="molecule type" value="Genomic_DNA"/>
</dbReference>
<reference evidence="2" key="2">
    <citation type="submission" date="2020-04" db="EMBL/GenBank/DDBJ databases">
        <title>Deep metagenomics examines the oral microbiome during advanced dental caries in children, revealing novel taxa and co-occurrences with host molecules.</title>
        <authorList>
            <person name="Baker J.L."/>
            <person name="Morton J.T."/>
            <person name="Dinis M."/>
            <person name="Alvarez R."/>
            <person name="Tran N.C."/>
            <person name="Knight R."/>
            <person name="Edlund A."/>
        </authorList>
    </citation>
    <scope>NUCLEOTIDE SEQUENCE</scope>
    <source>
        <strain evidence="2">JCVI_23_bin.11</strain>
    </source>
</reference>
<evidence type="ECO:0000313" key="3">
    <source>
        <dbReference type="Proteomes" id="UP000031386"/>
    </source>
</evidence>
<dbReference type="Proteomes" id="UP000758611">
    <property type="component" value="Unassembled WGS sequence"/>
</dbReference>
<dbReference type="EMBL" id="CP009761">
    <property type="protein sequence ID" value="AIZ36967.1"/>
    <property type="molecule type" value="Genomic_DNA"/>
</dbReference>
<organism evidence="1 3">
    <name type="scientific">Parvimonas micra</name>
    <dbReference type="NCBI Taxonomy" id="33033"/>
    <lineage>
        <taxon>Bacteria</taxon>
        <taxon>Bacillati</taxon>
        <taxon>Bacillota</taxon>
        <taxon>Tissierellia</taxon>
        <taxon>Tissierellales</taxon>
        <taxon>Peptoniphilaceae</taxon>
        <taxon>Parvimonas</taxon>
    </lineage>
</organism>
<dbReference type="AlphaFoldDB" id="A0A0B4S2C6"/>
<evidence type="ECO:0000313" key="1">
    <source>
        <dbReference type="EMBL" id="AIZ36967.1"/>
    </source>
</evidence>
<gene>
    <name evidence="2" type="ORF">HXM94_04240</name>
    <name evidence="1" type="ORF">NW74_06275</name>
</gene>
<dbReference type="RefSeq" id="WP_041954514.1">
    <property type="nucleotide sequence ID" value="NZ_CP009761.1"/>
</dbReference>
<protein>
    <submittedName>
        <fullName evidence="1">Uncharacterized protein</fullName>
    </submittedName>
</protein>
<accession>A0A0B4S2C6</accession>
<name>A0A0B4S2C6_9FIRM</name>
<dbReference type="OrthoDB" id="1851235at2"/>
<proteinExistence type="predicted"/>
<dbReference type="STRING" id="33033.NW74_06275"/>
<reference evidence="1 3" key="1">
    <citation type="submission" date="2014-10" db="EMBL/GenBank/DDBJ databases">
        <title>Complete genome sequence of Parvimonas micra KCOM 1535 (= ChDC B708).</title>
        <authorList>
            <person name="Kook J.-K."/>
            <person name="Park S.-N."/>
            <person name="Lim Y.K."/>
            <person name="Roh H."/>
        </authorList>
    </citation>
    <scope>NUCLEOTIDE SEQUENCE [LARGE SCALE GENOMIC DNA]</scope>
    <source>
        <strain evidence="1">KCOM 1535</strain>
        <strain evidence="3">KCOM 1535 / ChDC B708</strain>
    </source>
</reference>